<dbReference type="PANTHER" id="PTHR23131">
    <property type="entry name" value="ENDORIBONUCLEASE LACTB2"/>
    <property type="match status" value="1"/>
</dbReference>
<dbReference type="SMART" id="SM00849">
    <property type="entry name" value="Lactamase_B"/>
    <property type="match status" value="1"/>
</dbReference>
<gene>
    <name evidence="2" type="ORF">FZD51_09320</name>
</gene>
<evidence type="ECO:0000259" key="1">
    <source>
        <dbReference type="SMART" id="SM00849"/>
    </source>
</evidence>
<proteinExistence type="predicted"/>
<dbReference type="InterPro" id="IPR036866">
    <property type="entry name" value="RibonucZ/Hydroxyglut_hydro"/>
</dbReference>
<feature type="domain" description="Metallo-beta-lactamase" evidence="1">
    <location>
        <begin position="21"/>
        <end position="234"/>
    </location>
</feature>
<keyword evidence="2" id="KW-0378">Hydrolase</keyword>
<comment type="caution">
    <text evidence="2">The sequence shown here is derived from an EMBL/GenBank/DDBJ whole genome shotgun (WGS) entry which is preliminary data.</text>
</comment>
<dbReference type="Proteomes" id="UP000322139">
    <property type="component" value="Unassembled WGS sequence"/>
</dbReference>
<dbReference type="PANTHER" id="PTHR23131:SF4">
    <property type="entry name" value="METALLO-BETA-LACTAMASE SUPERFAMILY POTEIN"/>
    <property type="match status" value="1"/>
</dbReference>
<protein>
    <submittedName>
        <fullName evidence="2">MBL fold metallo-hydrolase</fullName>
    </submittedName>
</protein>
<dbReference type="AlphaFoldDB" id="A0A5D4RDC1"/>
<organism evidence="2 3">
    <name type="scientific">Bacillus infantis</name>
    <dbReference type="NCBI Taxonomy" id="324767"/>
    <lineage>
        <taxon>Bacteria</taxon>
        <taxon>Bacillati</taxon>
        <taxon>Bacillota</taxon>
        <taxon>Bacilli</taxon>
        <taxon>Bacillales</taxon>
        <taxon>Bacillaceae</taxon>
        <taxon>Bacillus</taxon>
    </lineage>
</organism>
<name>A0A5D4RDC1_9BACI</name>
<sequence length="321" mass="36431">MAEWKNDIAKLVIPTPFPVGDVNVYLIKGDRLTLVDAGPKTKEAWEALNHQLQELKLKPQDIEQVILTHHHPDHAGLLDYFSPELEVYGHSANERWLNRTEAFFDMHDRFYRGLFREFGIPDAYLPFIALMKKTLRFSCSRSLTGSICEGDEPPGLPGWSVVETPGHAQSHIGLYREKDGTYIGGDHLLARISPNPLLEPPLSGETERPKPMLQYNESLKKLLKIPISLVYSGHGPEVSEVPPLIEKRLGRQHDRAMQVKGWLEEGPLTAFQVCQRLFPAVYEREFTLTLSETVAQLDYLESLGEIVIKEEDGAFFYTIAE</sequence>
<dbReference type="InterPro" id="IPR001279">
    <property type="entry name" value="Metallo-B-lactamas"/>
</dbReference>
<dbReference type="RefSeq" id="WP_148974505.1">
    <property type="nucleotide sequence ID" value="NZ_VTER01000004.1"/>
</dbReference>
<dbReference type="GO" id="GO:0016787">
    <property type="term" value="F:hydrolase activity"/>
    <property type="evidence" value="ECO:0007669"/>
    <property type="project" value="UniProtKB-KW"/>
</dbReference>
<evidence type="ECO:0000313" key="3">
    <source>
        <dbReference type="Proteomes" id="UP000322139"/>
    </source>
</evidence>
<reference evidence="2 3" key="1">
    <citation type="submission" date="2019-08" db="EMBL/GenBank/DDBJ databases">
        <title>Bacillus genomes from the desert of Cuatro Cienegas, Coahuila.</title>
        <authorList>
            <person name="Olmedo-Alvarez G."/>
        </authorList>
    </citation>
    <scope>NUCLEOTIDE SEQUENCE [LARGE SCALE GENOMIC DNA]</scope>
    <source>
        <strain evidence="2 3">CH446_14T</strain>
    </source>
</reference>
<dbReference type="InterPro" id="IPR050662">
    <property type="entry name" value="Sec-metab_biosynth-thioest"/>
</dbReference>
<dbReference type="Gene3D" id="3.60.15.10">
    <property type="entry name" value="Ribonuclease Z/Hydroxyacylglutathione hydrolase-like"/>
    <property type="match status" value="1"/>
</dbReference>
<evidence type="ECO:0000313" key="2">
    <source>
        <dbReference type="EMBL" id="TYS49395.1"/>
    </source>
</evidence>
<accession>A0A5D4RDC1</accession>
<dbReference type="EMBL" id="VTER01000004">
    <property type="protein sequence ID" value="TYS49395.1"/>
    <property type="molecule type" value="Genomic_DNA"/>
</dbReference>
<dbReference type="CDD" id="cd07725">
    <property type="entry name" value="TTHA1429-like_MBL-fold"/>
    <property type="match status" value="1"/>
</dbReference>
<dbReference type="Pfam" id="PF00753">
    <property type="entry name" value="Lactamase_B"/>
    <property type="match status" value="1"/>
</dbReference>
<dbReference type="SUPFAM" id="SSF56281">
    <property type="entry name" value="Metallo-hydrolase/oxidoreductase"/>
    <property type="match status" value="1"/>
</dbReference>